<organism evidence="4 5">
    <name type="scientific">Tardiphaga robiniae</name>
    <dbReference type="NCBI Taxonomy" id="943830"/>
    <lineage>
        <taxon>Bacteria</taxon>
        <taxon>Pseudomonadati</taxon>
        <taxon>Pseudomonadota</taxon>
        <taxon>Alphaproteobacteria</taxon>
        <taxon>Hyphomicrobiales</taxon>
        <taxon>Nitrobacteraceae</taxon>
        <taxon>Tardiphaga</taxon>
    </lineage>
</organism>
<protein>
    <submittedName>
        <fullName evidence="4">Quinone oxidoreductase</fullName>
    </submittedName>
</protein>
<dbReference type="InterPro" id="IPR013154">
    <property type="entry name" value="ADH-like_N"/>
</dbReference>
<dbReference type="InterPro" id="IPR011032">
    <property type="entry name" value="GroES-like_sf"/>
</dbReference>
<keyword evidence="5" id="KW-1185">Reference proteome</keyword>
<accession>A0A163YBD0</accession>
<dbReference type="GO" id="GO:0016651">
    <property type="term" value="F:oxidoreductase activity, acting on NAD(P)H"/>
    <property type="evidence" value="ECO:0007669"/>
    <property type="project" value="TreeGrafter"/>
</dbReference>
<dbReference type="InterPro" id="IPR036291">
    <property type="entry name" value="NAD(P)-bd_dom_sf"/>
</dbReference>
<dbReference type="InterPro" id="IPR013149">
    <property type="entry name" value="ADH-like_C"/>
</dbReference>
<dbReference type="SUPFAM" id="SSF50129">
    <property type="entry name" value="GroES-like"/>
    <property type="match status" value="1"/>
</dbReference>
<feature type="domain" description="Enoyl reductase (ER)" evidence="3">
    <location>
        <begin position="10"/>
        <end position="328"/>
    </location>
</feature>
<dbReference type="Gene3D" id="3.40.50.720">
    <property type="entry name" value="NAD(P)-binding Rossmann-like Domain"/>
    <property type="match status" value="1"/>
</dbReference>
<dbReference type="Proteomes" id="UP000076574">
    <property type="component" value="Unassembled WGS sequence"/>
</dbReference>
<dbReference type="STRING" id="943830.A4A58_11575"/>
<keyword evidence="1" id="KW-0521">NADP</keyword>
<gene>
    <name evidence="4" type="ORF">A4A58_11575</name>
</gene>
<reference evidence="4 5" key="1">
    <citation type="submission" date="2016-03" db="EMBL/GenBank/DDBJ databases">
        <title>Microsymbionts genomes from the relict species Vavilovia formosa (Stev.) Fed.</title>
        <authorList>
            <person name="Kopat V."/>
            <person name="Chirak E."/>
            <person name="Kimeklis A."/>
            <person name="Andronov E."/>
        </authorList>
    </citation>
    <scope>NUCLEOTIDE SEQUENCE [LARGE SCALE GENOMIC DNA]</scope>
    <source>
        <strain evidence="4 5">Vaf07</strain>
    </source>
</reference>
<dbReference type="PANTHER" id="PTHR48106">
    <property type="entry name" value="QUINONE OXIDOREDUCTASE PIG3-RELATED"/>
    <property type="match status" value="1"/>
</dbReference>
<dbReference type="EMBL" id="LVYV01000034">
    <property type="protein sequence ID" value="KZD22040.1"/>
    <property type="molecule type" value="Genomic_DNA"/>
</dbReference>
<proteinExistence type="predicted"/>
<dbReference type="Gene3D" id="3.90.180.10">
    <property type="entry name" value="Medium-chain alcohol dehydrogenases, catalytic domain"/>
    <property type="match status" value="1"/>
</dbReference>
<evidence type="ECO:0000259" key="3">
    <source>
        <dbReference type="SMART" id="SM00829"/>
    </source>
</evidence>
<evidence type="ECO:0000313" key="4">
    <source>
        <dbReference type="EMBL" id="KZD22040.1"/>
    </source>
</evidence>
<dbReference type="RefSeq" id="WP_068736265.1">
    <property type="nucleotide sequence ID" value="NZ_LVYV01000034.1"/>
</dbReference>
<evidence type="ECO:0000256" key="1">
    <source>
        <dbReference type="ARBA" id="ARBA00022857"/>
    </source>
</evidence>
<comment type="caution">
    <text evidence="4">The sequence shown here is derived from an EMBL/GenBank/DDBJ whole genome shotgun (WGS) entry which is preliminary data.</text>
</comment>
<dbReference type="GO" id="GO:0070402">
    <property type="term" value="F:NADPH binding"/>
    <property type="evidence" value="ECO:0007669"/>
    <property type="project" value="TreeGrafter"/>
</dbReference>
<keyword evidence="2" id="KW-0560">Oxidoreductase</keyword>
<evidence type="ECO:0000313" key="5">
    <source>
        <dbReference type="Proteomes" id="UP000076574"/>
    </source>
</evidence>
<dbReference type="OrthoDB" id="7355832at2"/>
<dbReference type="AlphaFoldDB" id="A0A163YBD0"/>
<dbReference type="Pfam" id="PF00107">
    <property type="entry name" value="ADH_zinc_N"/>
    <property type="match status" value="1"/>
</dbReference>
<evidence type="ECO:0000256" key="2">
    <source>
        <dbReference type="ARBA" id="ARBA00023002"/>
    </source>
</evidence>
<dbReference type="SUPFAM" id="SSF51735">
    <property type="entry name" value="NAD(P)-binding Rossmann-fold domains"/>
    <property type="match status" value="1"/>
</dbReference>
<dbReference type="CDD" id="cd08268">
    <property type="entry name" value="MDR2"/>
    <property type="match status" value="1"/>
</dbReference>
<dbReference type="SMART" id="SM00829">
    <property type="entry name" value="PKS_ER"/>
    <property type="match status" value="1"/>
</dbReference>
<dbReference type="InterPro" id="IPR020843">
    <property type="entry name" value="ER"/>
</dbReference>
<name>A0A163YBD0_9BRAD</name>
<dbReference type="Pfam" id="PF08240">
    <property type="entry name" value="ADH_N"/>
    <property type="match status" value="1"/>
</dbReference>
<sequence length="330" mass="34839">MKAVLVHRPGGPDALDYVDVAIPAPGPKEVQIKAEAFGVGQPDALIRRGVYKWMPPLPANPGNDVAGRISAVGHGVVGISVGQKVLLSARDLSQRGGCYAEYVVAPADAIHLLPDAVDLQDAVCLANYQVAWALLHECGGRNPAGSVLVIGAAGGVGTSIVQLAKLAGMTVIGTVSTTEKAQFAKSNGADHVIFYRDEDVVARTRELTGGSGVGLVLDHVCGPEFVSYLGVLSKWGTLVSYNAFAGLPEENLMGEMRKYLDVCPAVRCFSFHIYDHDRDARRAIMGKLISLLGRGEIKPAISARLKLSEVRQAHTLLESGGALGKIIMTP</sequence>